<dbReference type="EC" id="1.4.3.13" evidence="11"/>
<name>A0A4W3J4D7_CALMI</name>
<feature type="compositionally biased region" description="Basic and acidic residues" evidence="13">
    <location>
        <begin position="194"/>
        <end position="211"/>
    </location>
</feature>
<keyword evidence="7" id="KW-0801">TPQ</keyword>
<keyword evidence="4" id="KW-0886">LTQ</keyword>
<evidence type="ECO:0000256" key="9">
    <source>
        <dbReference type="ARBA" id="ARBA00023008"/>
    </source>
</evidence>
<dbReference type="STRING" id="7868.ENSCMIP00000027485"/>
<dbReference type="InterPro" id="IPR050912">
    <property type="entry name" value="LOX-like_protein"/>
</dbReference>
<dbReference type="OrthoDB" id="547291at2759"/>
<accession>A0A4W3J4D7</accession>
<dbReference type="KEGG" id="cmk:103189116"/>
<dbReference type="Pfam" id="PF01186">
    <property type="entry name" value="Lysyl_oxidase"/>
    <property type="match status" value="1"/>
</dbReference>
<dbReference type="InterPro" id="IPR001695">
    <property type="entry name" value="Lysyl_oxidase"/>
</dbReference>
<dbReference type="PROSITE" id="PS00926">
    <property type="entry name" value="LYSYL_OXIDASE"/>
    <property type="match status" value="1"/>
</dbReference>
<reference evidence="15" key="4">
    <citation type="submission" date="2025-08" db="UniProtKB">
        <authorList>
            <consortium name="Ensembl"/>
        </authorList>
    </citation>
    <scope>IDENTIFICATION</scope>
</reference>
<evidence type="ECO:0000256" key="13">
    <source>
        <dbReference type="SAM" id="MobiDB-lite"/>
    </source>
</evidence>
<proteinExistence type="inferred from homology"/>
<dbReference type="CTD" id="4016"/>
<evidence type="ECO:0000313" key="15">
    <source>
        <dbReference type="Ensembl" id="ENSCMIP00000027485.1"/>
    </source>
</evidence>
<evidence type="ECO:0000256" key="8">
    <source>
        <dbReference type="ARBA" id="ARBA00023002"/>
    </source>
</evidence>
<evidence type="ECO:0000256" key="2">
    <source>
        <dbReference type="ARBA" id="ARBA00004239"/>
    </source>
</evidence>
<sequence length="599" mass="68325">MGTVRLLILSVTWLMSLPWELVEAQGHPEDNNGRWRQMIQWENNGRVYSLLNTGSEYIPSGRYRPRNPRVWLGGMGRTTASNRLQPERRQAPSLPARGVSETVRGQTRHPFGFGQVPDNWRQGTLGVPSSTHRYLPSQRQEPRQRQRLPYAEPPFPQSPSSPQSPSFPQSPYQRYLLPQPSYPNSYDSNYEYGSPRRFDPVDDRSPYRRVPESFSPDAGAYPYRPRPRYDDYGEDGYRYRPQSRLPFQEHSSFSPVQPSDGLDRRYMHSLYDESRGQDQGQAADTGADSSPFLPSGGDVNPESVGAGRYPDAGPRAVPEGTGHYPSSRRAPADHHQLPRQAEPNVPFVNPEPYPVTRGDPYERVRGEEQQGRLGQASRVALGSVYRQDRTGRGLPDLTPDPYYVQASTYVQRSHLYSLRCAAEEKCLASSAYTEESTDYDIRVLLRFPQRVKNQGAADFLPNRPRHTWEWHSCHQHYHSMDEFSHYDLLDAATGRKVAEGHKASFCLEDTTCDFGHLKRYACTSHTQGLSPGCYDTYNADIDCQWIDITDVQPGTYILKLQVNPNYLVQESDFTNNVIRCNIHYTGRYVSTKNCKITQS</sequence>
<feature type="chain" id="PRO_5021346439" description="protein-lysine 6-oxidase" evidence="14">
    <location>
        <begin position="25"/>
        <end position="599"/>
    </location>
</feature>
<evidence type="ECO:0000256" key="3">
    <source>
        <dbReference type="ARBA" id="ARBA00007492"/>
    </source>
</evidence>
<dbReference type="GeneTree" id="ENSGT00940000161080"/>
<comment type="subcellular location">
    <subcellularLocation>
        <location evidence="2">Secreted</location>
        <location evidence="2">Extracellular space</location>
    </subcellularLocation>
</comment>
<evidence type="ECO:0000256" key="12">
    <source>
        <dbReference type="ARBA" id="ARBA00047861"/>
    </source>
</evidence>
<dbReference type="InterPro" id="IPR019828">
    <property type="entry name" value="Lysyl_oxidase_CS"/>
</dbReference>
<reference evidence="16" key="2">
    <citation type="journal article" date="2007" name="PLoS Biol.">
        <title>Survey sequencing and comparative analysis of the elephant shark (Callorhinchus milii) genome.</title>
        <authorList>
            <person name="Venkatesh B."/>
            <person name="Kirkness E.F."/>
            <person name="Loh Y.H."/>
            <person name="Halpern A.L."/>
            <person name="Lee A.P."/>
            <person name="Johnson J."/>
            <person name="Dandona N."/>
            <person name="Viswanathan L.D."/>
            <person name="Tay A."/>
            <person name="Venter J.C."/>
            <person name="Strausberg R.L."/>
            <person name="Brenner S."/>
        </authorList>
    </citation>
    <scope>NUCLEOTIDE SEQUENCE [LARGE SCALE GENOMIC DNA]</scope>
</reference>
<dbReference type="PANTHER" id="PTHR45817:SF8">
    <property type="entry name" value="LYSYL OXIDASE HOMOLOG 1"/>
    <property type="match status" value="1"/>
</dbReference>
<comment type="similarity">
    <text evidence="3">Belongs to the lysyl oxidase family.</text>
</comment>
<feature type="compositionally biased region" description="Basic and acidic residues" evidence="13">
    <location>
        <begin position="227"/>
        <end position="238"/>
    </location>
</feature>
<keyword evidence="6" id="KW-0479">Metal-binding</keyword>
<dbReference type="PRINTS" id="PR00074">
    <property type="entry name" value="LYSYLOXIDASE"/>
</dbReference>
<keyword evidence="5" id="KW-0964">Secreted</keyword>
<evidence type="ECO:0000313" key="16">
    <source>
        <dbReference type="Proteomes" id="UP000314986"/>
    </source>
</evidence>
<comment type="cofactor">
    <cofactor evidence="1">
        <name>Cu cation</name>
        <dbReference type="ChEBI" id="CHEBI:23378"/>
    </cofactor>
</comment>
<dbReference type="InParanoid" id="A0A4W3J4D7"/>
<protein>
    <recommendedName>
        <fullName evidence="11">protein-lysine 6-oxidase</fullName>
        <ecNumber evidence="11">1.4.3.13</ecNumber>
    </recommendedName>
</protein>
<dbReference type="GO" id="GO:0004720">
    <property type="term" value="F:protein-lysine 6-oxidase activity"/>
    <property type="evidence" value="ECO:0007669"/>
    <property type="project" value="UniProtKB-EC"/>
</dbReference>
<evidence type="ECO:0000256" key="1">
    <source>
        <dbReference type="ARBA" id="ARBA00001935"/>
    </source>
</evidence>
<reference evidence="15" key="5">
    <citation type="submission" date="2025-09" db="UniProtKB">
        <authorList>
            <consortium name="Ensembl"/>
        </authorList>
    </citation>
    <scope>IDENTIFICATION</scope>
</reference>
<dbReference type="PANTHER" id="PTHR45817">
    <property type="entry name" value="LYSYL OXIDASE-LIKE-RELATED"/>
    <property type="match status" value="1"/>
</dbReference>
<keyword evidence="9" id="KW-0186">Copper</keyword>
<dbReference type="GO" id="GO:0005615">
    <property type="term" value="C:extracellular space"/>
    <property type="evidence" value="ECO:0007669"/>
    <property type="project" value="TreeGrafter"/>
</dbReference>
<dbReference type="GeneID" id="103189116"/>
<feature type="compositionally biased region" description="Basic and acidic residues" evidence="13">
    <location>
        <begin position="261"/>
        <end position="276"/>
    </location>
</feature>
<evidence type="ECO:0000256" key="14">
    <source>
        <dbReference type="SAM" id="SignalP"/>
    </source>
</evidence>
<dbReference type="GO" id="GO:0030199">
    <property type="term" value="P:collagen fibril organization"/>
    <property type="evidence" value="ECO:0007669"/>
    <property type="project" value="TreeGrafter"/>
</dbReference>
<keyword evidence="10" id="KW-1015">Disulfide bond</keyword>
<evidence type="ECO:0000256" key="7">
    <source>
        <dbReference type="ARBA" id="ARBA00022772"/>
    </source>
</evidence>
<feature type="region of interest" description="Disordered" evidence="13">
    <location>
        <begin position="76"/>
        <end position="360"/>
    </location>
</feature>
<evidence type="ECO:0000256" key="6">
    <source>
        <dbReference type="ARBA" id="ARBA00022723"/>
    </source>
</evidence>
<feature type="compositionally biased region" description="Low complexity" evidence="13">
    <location>
        <begin position="160"/>
        <end position="171"/>
    </location>
</feature>
<keyword evidence="8" id="KW-0560">Oxidoreductase</keyword>
<evidence type="ECO:0000256" key="11">
    <source>
        <dbReference type="ARBA" id="ARBA00038869"/>
    </source>
</evidence>
<organism evidence="15 16">
    <name type="scientific">Callorhinchus milii</name>
    <name type="common">Ghost shark</name>
    <dbReference type="NCBI Taxonomy" id="7868"/>
    <lineage>
        <taxon>Eukaryota</taxon>
        <taxon>Metazoa</taxon>
        <taxon>Chordata</taxon>
        <taxon>Craniata</taxon>
        <taxon>Vertebrata</taxon>
        <taxon>Chondrichthyes</taxon>
        <taxon>Holocephali</taxon>
        <taxon>Chimaeriformes</taxon>
        <taxon>Callorhinchidae</taxon>
        <taxon>Callorhinchus</taxon>
    </lineage>
</organism>
<dbReference type="AlphaFoldDB" id="A0A4W3J4D7"/>
<reference evidence="16" key="3">
    <citation type="journal article" date="2014" name="Nature">
        <title>Elephant shark genome provides unique insights into gnathostome evolution.</title>
        <authorList>
            <consortium name="International Elephant Shark Genome Sequencing Consortium"/>
            <person name="Venkatesh B."/>
            <person name="Lee A.P."/>
            <person name="Ravi V."/>
            <person name="Maurya A.K."/>
            <person name="Lian M.M."/>
            <person name="Swann J.B."/>
            <person name="Ohta Y."/>
            <person name="Flajnik M.F."/>
            <person name="Sutoh Y."/>
            <person name="Kasahara M."/>
            <person name="Hoon S."/>
            <person name="Gangu V."/>
            <person name="Roy S.W."/>
            <person name="Irimia M."/>
            <person name="Korzh V."/>
            <person name="Kondrychyn I."/>
            <person name="Lim Z.W."/>
            <person name="Tay B.H."/>
            <person name="Tohari S."/>
            <person name="Kong K.W."/>
            <person name="Ho S."/>
            <person name="Lorente-Galdos B."/>
            <person name="Quilez J."/>
            <person name="Marques-Bonet T."/>
            <person name="Raney B.J."/>
            <person name="Ingham P.W."/>
            <person name="Tay A."/>
            <person name="Hillier L.W."/>
            <person name="Minx P."/>
            <person name="Boehm T."/>
            <person name="Wilson R.K."/>
            <person name="Brenner S."/>
            <person name="Warren W.C."/>
        </authorList>
    </citation>
    <scope>NUCLEOTIDE SEQUENCE [LARGE SCALE GENOMIC DNA]</scope>
</reference>
<evidence type="ECO:0000256" key="5">
    <source>
        <dbReference type="ARBA" id="ARBA00022525"/>
    </source>
</evidence>
<comment type="catalytic activity">
    <reaction evidence="12">
        <text>L-lysyl-[protein] + O2 + H2O = (S)-2-amino-6-oxohexanoyl-[protein] + H2O2 + NH4(+)</text>
        <dbReference type="Rhea" id="RHEA:24544"/>
        <dbReference type="Rhea" id="RHEA-COMP:9752"/>
        <dbReference type="Rhea" id="RHEA-COMP:12448"/>
        <dbReference type="ChEBI" id="CHEBI:15377"/>
        <dbReference type="ChEBI" id="CHEBI:15379"/>
        <dbReference type="ChEBI" id="CHEBI:16240"/>
        <dbReference type="ChEBI" id="CHEBI:28938"/>
        <dbReference type="ChEBI" id="CHEBI:29969"/>
        <dbReference type="ChEBI" id="CHEBI:131803"/>
        <dbReference type="EC" id="1.4.3.13"/>
    </reaction>
</comment>
<dbReference type="Proteomes" id="UP000314986">
    <property type="component" value="Unassembled WGS sequence"/>
</dbReference>
<feature type="signal peptide" evidence="14">
    <location>
        <begin position="1"/>
        <end position="24"/>
    </location>
</feature>
<dbReference type="OMA" id="SATPWRQ"/>
<evidence type="ECO:0000256" key="4">
    <source>
        <dbReference type="ARBA" id="ARBA00022477"/>
    </source>
</evidence>
<evidence type="ECO:0000256" key="10">
    <source>
        <dbReference type="ARBA" id="ARBA00023157"/>
    </source>
</evidence>
<reference evidence="16" key="1">
    <citation type="journal article" date="2006" name="Science">
        <title>Ancient noncoding elements conserved in the human genome.</title>
        <authorList>
            <person name="Venkatesh B."/>
            <person name="Kirkness E.F."/>
            <person name="Loh Y.H."/>
            <person name="Halpern A.L."/>
            <person name="Lee A.P."/>
            <person name="Johnson J."/>
            <person name="Dandona N."/>
            <person name="Viswanathan L.D."/>
            <person name="Tay A."/>
            <person name="Venter J.C."/>
            <person name="Strausberg R.L."/>
            <person name="Brenner S."/>
        </authorList>
    </citation>
    <scope>NUCLEOTIDE SEQUENCE [LARGE SCALE GENOMIC DNA]</scope>
</reference>
<dbReference type="GO" id="GO:0005507">
    <property type="term" value="F:copper ion binding"/>
    <property type="evidence" value="ECO:0007669"/>
    <property type="project" value="InterPro"/>
</dbReference>
<keyword evidence="14" id="KW-0732">Signal</keyword>
<dbReference type="Ensembl" id="ENSCMIT00000027922.1">
    <property type="protein sequence ID" value="ENSCMIP00000027485.1"/>
    <property type="gene ID" value="ENSCMIG00000011971.1"/>
</dbReference>
<keyword evidence="16" id="KW-1185">Reference proteome</keyword>
<gene>
    <name evidence="15" type="primary">loxl1</name>
</gene>